<evidence type="ECO:0000313" key="3">
    <source>
        <dbReference type="Proteomes" id="UP000287177"/>
    </source>
</evidence>
<dbReference type="AlphaFoldDB" id="A0A439DUQ1"/>
<keyword evidence="3" id="KW-1185">Reference proteome</keyword>
<sequence length="167" mass="17561">MLAVGSPAVGMASAHGHSTESGDAVGRPGLDNPAPGLRAVQAIGDRVYNQNTPLNRALDNSLFGVYYHQRFGTPNYADPTHGDNGNFPTLLNSNVFGGVPRFAYDLAQELGTPLPNEEDLPGTAIRALSGVPKSAHPDHPHPHSTVTLSNDCNKVIARTSLRAQGSC</sequence>
<feature type="region of interest" description="Disordered" evidence="1">
    <location>
        <begin position="1"/>
        <end position="33"/>
    </location>
</feature>
<gene>
    <name evidence="2" type="ORF">MELE44368_18700</name>
</gene>
<accession>A0A439DUQ1</accession>
<evidence type="ECO:0000256" key="1">
    <source>
        <dbReference type="SAM" id="MobiDB-lite"/>
    </source>
</evidence>
<dbReference type="EMBL" id="ATDN01000014">
    <property type="protein sequence ID" value="RWA20228.1"/>
    <property type="molecule type" value="Genomic_DNA"/>
</dbReference>
<organism evidence="2 3">
    <name type="scientific">Mycolicibacterium elephantis DSM 44368</name>
    <dbReference type="NCBI Taxonomy" id="1335622"/>
    <lineage>
        <taxon>Bacteria</taxon>
        <taxon>Bacillati</taxon>
        <taxon>Actinomycetota</taxon>
        <taxon>Actinomycetes</taxon>
        <taxon>Mycobacteriales</taxon>
        <taxon>Mycobacteriaceae</taxon>
        <taxon>Mycolicibacterium</taxon>
    </lineage>
</organism>
<proteinExistence type="predicted"/>
<evidence type="ECO:0000313" key="2">
    <source>
        <dbReference type="EMBL" id="RWA20228.1"/>
    </source>
</evidence>
<comment type="caution">
    <text evidence="2">The sequence shown here is derived from an EMBL/GenBank/DDBJ whole genome shotgun (WGS) entry which is preliminary data.</text>
</comment>
<reference evidence="2 3" key="1">
    <citation type="submission" date="2013-06" db="EMBL/GenBank/DDBJ databases">
        <title>The draft sequence of the Mycobacterium elephantis genome.</title>
        <authorList>
            <person name="Pettersson F.B."/>
            <person name="Das S."/>
            <person name="Dasgupta S."/>
            <person name="Bhattacharya A."/>
            <person name="Kirsebom L.A."/>
        </authorList>
    </citation>
    <scope>NUCLEOTIDE SEQUENCE [LARGE SCALE GENOMIC DNA]</scope>
    <source>
        <strain evidence="2 3">DSM 44368</strain>
    </source>
</reference>
<protein>
    <submittedName>
        <fullName evidence="2">Uncharacterized protein</fullName>
    </submittedName>
</protein>
<dbReference type="Proteomes" id="UP000287177">
    <property type="component" value="Unassembled WGS sequence"/>
</dbReference>
<name>A0A439DUQ1_9MYCO</name>
<feature type="region of interest" description="Disordered" evidence="1">
    <location>
        <begin position="130"/>
        <end position="150"/>
    </location>
</feature>